<feature type="region of interest" description="Disordered" evidence="1">
    <location>
        <begin position="40"/>
        <end position="63"/>
    </location>
</feature>
<organism evidence="2 3">
    <name type="scientific">Portunus trituberculatus</name>
    <name type="common">Swimming crab</name>
    <name type="synonym">Neptunus trituberculatus</name>
    <dbReference type="NCBI Taxonomy" id="210409"/>
    <lineage>
        <taxon>Eukaryota</taxon>
        <taxon>Metazoa</taxon>
        <taxon>Ecdysozoa</taxon>
        <taxon>Arthropoda</taxon>
        <taxon>Crustacea</taxon>
        <taxon>Multicrustacea</taxon>
        <taxon>Malacostraca</taxon>
        <taxon>Eumalacostraca</taxon>
        <taxon>Eucarida</taxon>
        <taxon>Decapoda</taxon>
        <taxon>Pleocyemata</taxon>
        <taxon>Brachyura</taxon>
        <taxon>Eubrachyura</taxon>
        <taxon>Portunoidea</taxon>
        <taxon>Portunidae</taxon>
        <taxon>Portuninae</taxon>
        <taxon>Portunus</taxon>
    </lineage>
</organism>
<dbReference type="Proteomes" id="UP000324222">
    <property type="component" value="Unassembled WGS sequence"/>
</dbReference>
<accession>A0A5B7D284</accession>
<gene>
    <name evidence="2" type="ORF">E2C01_008582</name>
</gene>
<name>A0A5B7D284_PORTR</name>
<evidence type="ECO:0000313" key="2">
    <source>
        <dbReference type="EMBL" id="MPC15780.1"/>
    </source>
</evidence>
<keyword evidence="3" id="KW-1185">Reference proteome</keyword>
<proteinExistence type="predicted"/>
<evidence type="ECO:0000256" key="1">
    <source>
        <dbReference type="SAM" id="MobiDB-lite"/>
    </source>
</evidence>
<protein>
    <submittedName>
        <fullName evidence="2">Uncharacterized protein</fullName>
    </submittedName>
</protein>
<reference evidence="2 3" key="1">
    <citation type="submission" date="2019-05" db="EMBL/GenBank/DDBJ databases">
        <title>Another draft genome of Portunus trituberculatus and its Hox gene families provides insights of decapod evolution.</title>
        <authorList>
            <person name="Jeong J.-H."/>
            <person name="Song I."/>
            <person name="Kim S."/>
            <person name="Choi T."/>
            <person name="Kim D."/>
            <person name="Ryu S."/>
            <person name="Kim W."/>
        </authorList>
    </citation>
    <scope>NUCLEOTIDE SEQUENCE [LARGE SCALE GENOMIC DNA]</scope>
    <source>
        <tissue evidence="2">Muscle</tissue>
    </source>
</reference>
<sequence length="63" mass="6718">MNNKPFRDPRKTMCPAPVTLSDTPRLLAFPEPFLLVASGGQAGRRAGRGRLSHDTLAARGAAT</sequence>
<comment type="caution">
    <text evidence="2">The sequence shown here is derived from an EMBL/GenBank/DDBJ whole genome shotgun (WGS) entry which is preliminary data.</text>
</comment>
<dbReference type="EMBL" id="VSRR010000454">
    <property type="protein sequence ID" value="MPC15780.1"/>
    <property type="molecule type" value="Genomic_DNA"/>
</dbReference>
<evidence type="ECO:0000313" key="3">
    <source>
        <dbReference type="Proteomes" id="UP000324222"/>
    </source>
</evidence>
<dbReference type="AlphaFoldDB" id="A0A5B7D284"/>